<reference evidence="4 5" key="1">
    <citation type="submission" date="2025-04" db="UniProtKB">
        <authorList>
            <consortium name="RefSeq"/>
        </authorList>
    </citation>
    <scope>IDENTIFICATION</scope>
    <source>
        <tissue evidence="4 5">Sperm</tissue>
    </source>
</reference>
<dbReference type="InterPro" id="IPR036116">
    <property type="entry name" value="FN3_sf"/>
</dbReference>
<sequence>MTSTGGVVGANHLPSTPERGGGGGGGGDGGARCDDGGGGGGGGDGADEVRESVTEALNYRSELLQRLQQLHLASQQVTVSGERTLAALESHFAGIEEAVAAAVTARREALCGAVRGMVSDASLPLRECTQLIRQRVDAVEELLAEGEAALASSGPEQESLLASFTRRSLQVQLGSLPEVPALSEVACVRASLDGSLGPRLSSVIAAHGRVAPRAPVQLEEMNARPAAVRVRWCKVDEEFPVQEYLLEYCRGRTENVAQMTRVYCGPDTEFTVAHLEPHADFTFRVGAREAGPEGPIAWSVPVTTSTPLPAHEWRPDHAGFALSAQRDVATRGSGPGITALYSSRPSLALGHSVSFRVERVGPLGWDDTIGLCVEPRADAKSLRWNGALCIASNGAVFVNGKEMTNQLPSLAVGMTVTFGTEGPEPGSPVVPPGPLGLPATLRGAPHRLRVSVACAEREVVSEWLLEQAWEVLYFGCSFTHPGWSVLVF</sequence>
<evidence type="ECO:0000313" key="3">
    <source>
        <dbReference type="Proteomes" id="UP001318040"/>
    </source>
</evidence>
<dbReference type="SUPFAM" id="SSF49265">
    <property type="entry name" value="Fibronectin type III"/>
    <property type="match status" value="1"/>
</dbReference>
<dbReference type="InterPro" id="IPR003961">
    <property type="entry name" value="FN3_dom"/>
</dbReference>
<proteinExistence type="predicted"/>
<dbReference type="Gene3D" id="2.60.40.10">
    <property type="entry name" value="Immunoglobulins"/>
    <property type="match status" value="1"/>
</dbReference>
<dbReference type="CDD" id="cd00063">
    <property type="entry name" value="FN3"/>
    <property type="match status" value="1"/>
</dbReference>
<dbReference type="Pfam" id="PF00041">
    <property type="entry name" value="fn3"/>
    <property type="match status" value="1"/>
</dbReference>
<evidence type="ECO:0000256" key="1">
    <source>
        <dbReference type="SAM" id="MobiDB-lite"/>
    </source>
</evidence>
<organism evidence="3 5">
    <name type="scientific">Petromyzon marinus</name>
    <name type="common">Sea lamprey</name>
    <dbReference type="NCBI Taxonomy" id="7757"/>
    <lineage>
        <taxon>Eukaryota</taxon>
        <taxon>Metazoa</taxon>
        <taxon>Chordata</taxon>
        <taxon>Craniata</taxon>
        <taxon>Vertebrata</taxon>
        <taxon>Cyclostomata</taxon>
        <taxon>Hyperoartia</taxon>
        <taxon>Petromyzontiformes</taxon>
        <taxon>Petromyzontidae</taxon>
        <taxon>Petromyzon</taxon>
    </lineage>
</organism>
<dbReference type="PROSITE" id="PS50853">
    <property type="entry name" value="FN3"/>
    <property type="match status" value="1"/>
</dbReference>
<evidence type="ECO:0000313" key="4">
    <source>
        <dbReference type="RefSeq" id="XP_032826077.1"/>
    </source>
</evidence>
<name>A0AAJ7TXP5_PETMA</name>
<dbReference type="InterPro" id="IPR013783">
    <property type="entry name" value="Ig-like_fold"/>
</dbReference>
<evidence type="ECO:0000313" key="5">
    <source>
        <dbReference type="RefSeq" id="XP_032826078.1"/>
    </source>
</evidence>
<feature type="region of interest" description="Disordered" evidence="1">
    <location>
        <begin position="1"/>
        <end position="48"/>
    </location>
</feature>
<dbReference type="KEGG" id="pmrn:116951507"/>
<dbReference type="RefSeq" id="XP_032826077.1">
    <property type="nucleotide sequence ID" value="XM_032970186.1"/>
</dbReference>
<keyword evidence="3" id="KW-1185">Reference proteome</keyword>
<accession>A0AAJ7TXP5</accession>
<evidence type="ECO:0000259" key="2">
    <source>
        <dbReference type="PROSITE" id="PS50853"/>
    </source>
</evidence>
<dbReference type="AlphaFoldDB" id="A0AAJ7TXP5"/>
<dbReference type="RefSeq" id="XP_032826078.1">
    <property type="nucleotide sequence ID" value="XM_032970187.1"/>
</dbReference>
<gene>
    <name evidence="4 5" type="primary">LOC116951507</name>
</gene>
<feature type="domain" description="Fibronectin type-III" evidence="2">
    <location>
        <begin position="211"/>
        <end position="309"/>
    </location>
</feature>
<feature type="compositionally biased region" description="Gly residues" evidence="1">
    <location>
        <begin position="19"/>
        <end position="44"/>
    </location>
</feature>
<dbReference type="Proteomes" id="UP001318040">
    <property type="component" value="Chromosome 43"/>
</dbReference>
<protein>
    <submittedName>
        <fullName evidence="4 5">Cytokine receptor-like factor 3</fullName>
    </submittedName>
</protein>